<keyword evidence="1 4" id="KW-0378">Hydrolase</keyword>
<dbReference type="NCBIfam" id="TIGR01353">
    <property type="entry name" value="dGTP_triPase"/>
    <property type="match status" value="1"/>
</dbReference>
<dbReference type="InterPro" id="IPR006674">
    <property type="entry name" value="HD_domain"/>
</dbReference>
<comment type="caution">
    <text evidence="4">The sequence shown here is derived from an EMBL/GenBank/DDBJ whole genome shotgun (WGS) entry which is preliminary data.</text>
</comment>
<dbReference type="InterPro" id="IPR006261">
    <property type="entry name" value="dGTPase"/>
</dbReference>
<dbReference type="PANTHER" id="PTHR11373">
    <property type="entry name" value="DEOXYNUCLEOSIDE TRIPHOSPHATE TRIPHOSPHOHYDROLASE"/>
    <property type="match status" value="1"/>
</dbReference>
<feature type="region of interest" description="Disordered" evidence="2">
    <location>
        <begin position="26"/>
        <end position="62"/>
    </location>
</feature>
<dbReference type="CDD" id="cd00077">
    <property type="entry name" value="HDc"/>
    <property type="match status" value="1"/>
</dbReference>
<dbReference type="Pfam" id="PF01966">
    <property type="entry name" value="HD"/>
    <property type="match status" value="1"/>
</dbReference>
<evidence type="ECO:0000313" key="4">
    <source>
        <dbReference type="EMBL" id="RYB96907.1"/>
    </source>
</evidence>
<dbReference type="InterPro" id="IPR026875">
    <property type="entry name" value="PHydrolase_assoc_dom"/>
</dbReference>
<dbReference type="PROSITE" id="PS51831">
    <property type="entry name" value="HD"/>
    <property type="match status" value="1"/>
</dbReference>
<dbReference type="GO" id="GO:0008832">
    <property type="term" value="F:dGTPase activity"/>
    <property type="evidence" value="ECO:0007669"/>
    <property type="project" value="TreeGrafter"/>
</dbReference>
<dbReference type="InterPro" id="IPR050135">
    <property type="entry name" value="dGTPase-like"/>
</dbReference>
<dbReference type="EMBL" id="SDWU01000036">
    <property type="protein sequence ID" value="RYB96907.1"/>
    <property type="molecule type" value="Genomic_DNA"/>
</dbReference>
<proteinExistence type="predicted"/>
<name>A0A4Q2S5J7_9ACTN</name>
<feature type="domain" description="HD" evidence="3">
    <location>
        <begin position="94"/>
        <end position="224"/>
    </location>
</feature>
<dbReference type="AlphaFoldDB" id="A0A4Q2S5J7"/>
<dbReference type="PANTHER" id="PTHR11373:SF32">
    <property type="entry name" value="DEOXYGUANOSINETRIPHOSPHATE TRIPHOSPHOHYDROLASE"/>
    <property type="match status" value="1"/>
</dbReference>
<dbReference type="OrthoDB" id="9803619at2"/>
<dbReference type="Pfam" id="PF13286">
    <property type="entry name" value="HD_assoc"/>
    <property type="match status" value="1"/>
</dbReference>
<reference evidence="4 5" key="1">
    <citation type="submission" date="2019-01" db="EMBL/GenBank/DDBJ databases">
        <title>Novel species of Nocardioides.</title>
        <authorList>
            <person name="Liu Q."/>
            <person name="Xin Y.-H."/>
        </authorList>
    </citation>
    <scope>NUCLEOTIDE SEQUENCE [LARGE SCALE GENOMIC DNA]</scope>
    <source>
        <strain evidence="4 5">CGMCC 4.6875</strain>
    </source>
</reference>
<evidence type="ECO:0000259" key="3">
    <source>
        <dbReference type="PROSITE" id="PS51831"/>
    </source>
</evidence>
<gene>
    <name evidence="4" type="primary">dgt</name>
    <name evidence="4" type="ORF">EUA07_20965</name>
</gene>
<dbReference type="SMART" id="SM00471">
    <property type="entry name" value="HDc"/>
    <property type="match status" value="1"/>
</dbReference>
<keyword evidence="5" id="KW-1185">Reference proteome</keyword>
<dbReference type="GO" id="GO:0006203">
    <property type="term" value="P:dGTP catabolic process"/>
    <property type="evidence" value="ECO:0007669"/>
    <property type="project" value="TreeGrafter"/>
</dbReference>
<evidence type="ECO:0000313" key="5">
    <source>
        <dbReference type="Proteomes" id="UP000293291"/>
    </source>
</evidence>
<dbReference type="Proteomes" id="UP000293291">
    <property type="component" value="Unassembled WGS sequence"/>
</dbReference>
<sequence length="497" mass="55373">MGLGGRRGPCLRRVSHLPPRLRVPAESQVVRVVPPAPHTRDERLHKQTETSPSDPRGPARHDRDRIYYSAGFRRLAGVTQVFTPDPSGFLTHNRLTHSLKVAQVGRSLAEVLLARSDLHEVLESLGGLDAEVAEAAGLAHDVGHPPFGHIGEAVLDRYAREHLSLPEGYEGNAQTFRIVARVEPRSRKPNGLDLTAATRAAVLKYPWLRAGSVPAAEADVLTHLRWKKFGVYEEDREAYESARSWVPLPENVQSVEAAAMDIADDITYALHDLEDFHESGLLDSTAAREALTTWKQSFAGRDPQDPGPLVENPFERLRAKLAKEYAVRFDAEAFEDAVTSVGAHLLQLQSESVGTRRATANTRRFVSQLITDFVGAVQVQDQPTWDQPPLMLENQHWHQVQLLKEITQQFVIQRPDLAVIQRGQQALLRGLLDDLVTWCEDAKDKRRLPGVLRESYGEYGNRGLLDYVSGLSDLQAVALHRALRGDGRHTLATSFTH</sequence>
<feature type="compositionally biased region" description="Basic and acidic residues" evidence="2">
    <location>
        <begin position="38"/>
        <end position="48"/>
    </location>
</feature>
<dbReference type="Gene3D" id="1.10.3210.10">
    <property type="entry name" value="Hypothetical protein af1432"/>
    <property type="match status" value="1"/>
</dbReference>
<dbReference type="InterPro" id="IPR003607">
    <property type="entry name" value="HD/PDEase_dom"/>
</dbReference>
<evidence type="ECO:0000256" key="1">
    <source>
        <dbReference type="ARBA" id="ARBA00022801"/>
    </source>
</evidence>
<organism evidence="4 5">
    <name type="scientific">Nocardioides ganghwensis</name>
    <dbReference type="NCBI Taxonomy" id="252230"/>
    <lineage>
        <taxon>Bacteria</taxon>
        <taxon>Bacillati</taxon>
        <taxon>Actinomycetota</taxon>
        <taxon>Actinomycetes</taxon>
        <taxon>Propionibacteriales</taxon>
        <taxon>Nocardioidaceae</taxon>
        <taxon>Nocardioides</taxon>
    </lineage>
</organism>
<evidence type="ECO:0000256" key="2">
    <source>
        <dbReference type="SAM" id="MobiDB-lite"/>
    </source>
</evidence>
<accession>A0A4Q2S5J7</accession>
<dbReference type="SUPFAM" id="SSF109604">
    <property type="entry name" value="HD-domain/PDEase-like"/>
    <property type="match status" value="1"/>
</dbReference>
<protein>
    <submittedName>
        <fullName evidence="4">DNTP triphosphohydrolase</fullName>
    </submittedName>
</protein>